<evidence type="ECO:0000256" key="13">
    <source>
        <dbReference type="ARBA" id="ARBA00023315"/>
    </source>
</evidence>
<gene>
    <name evidence="15" type="ORF">PMAYCL1PPCAC_28924</name>
</gene>
<keyword evidence="10 14" id="KW-1133">Transmembrane helix</keyword>
<evidence type="ECO:0000256" key="14">
    <source>
        <dbReference type="RuleBase" id="RU367023"/>
    </source>
</evidence>
<comment type="subcellular location">
    <subcellularLocation>
        <location evidence="1 14">Endoplasmic reticulum membrane</location>
        <topology evidence="1 14">Multi-pass membrane protein</topology>
    </subcellularLocation>
</comment>
<keyword evidence="11" id="KW-0443">Lipid metabolism</keyword>
<protein>
    <recommendedName>
        <fullName evidence="14">Acyltransferase</fullName>
        <ecNumber evidence="14">2.3.1.-</ecNumber>
    </recommendedName>
</protein>
<feature type="non-terminal residue" evidence="15">
    <location>
        <position position="1"/>
    </location>
</feature>
<evidence type="ECO:0000256" key="11">
    <source>
        <dbReference type="ARBA" id="ARBA00023098"/>
    </source>
</evidence>
<dbReference type="Proteomes" id="UP001328107">
    <property type="component" value="Unassembled WGS sequence"/>
</dbReference>
<keyword evidence="12 14" id="KW-0472">Membrane</keyword>
<evidence type="ECO:0000256" key="2">
    <source>
        <dbReference type="ARBA" id="ARBA00004771"/>
    </source>
</evidence>
<comment type="pathway">
    <text evidence="3">Lipid metabolism.</text>
</comment>
<evidence type="ECO:0000256" key="9">
    <source>
        <dbReference type="ARBA" id="ARBA00022824"/>
    </source>
</evidence>
<evidence type="ECO:0000256" key="3">
    <source>
        <dbReference type="ARBA" id="ARBA00005189"/>
    </source>
</evidence>
<evidence type="ECO:0000313" key="15">
    <source>
        <dbReference type="EMBL" id="GMR58729.1"/>
    </source>
</evidence>
<dbReference type="PANTHER" id="PTHR12317:SF0">
    <property type="entry name" value="ACYLTRANSFERASE"/>
    <property type="match status" value="1"/>
</dbReference>
<dbReference type="CDD" id="cd07987">
    <property type="entry name" value="LPLAT_MGAT-like"/>
    <property type="match status" value="1"/>
</dbReference>
<keyword evidence="16" id="KW-1185">Reference proteome</keyword>
<evidence type="ECO:0000256" key="1">
    <source>
        <dbReference type="ARBA" id="ARBA00004477"/>
    </source>
</evidence>
<keyword evidence="9 14" id="KW-0256">Endoplasmic reticulum</keyword>
<keyword evidence="7 14" id="KW-0812">Transmembrane</keyword>
<keyword evidence="13" id="KW-0012">Acyltransferase</keyword>
<dbReference type="PANTHER" id="PTHR12317">
    <property type="entry name" value="DIACYLGLYCEROL O-ACYLTRANSFERASE"/>
    <property type="match status" value="1"/>
</dbReference>
<dbReference type="Pfam" id="PF03982">
    <property type="entry name" value="DAGAT"/>
    <property type="match status" value="1"/>
</dbReference>
<dbReference type="EC" id="2.3.1.-" evidence="14"/>
<comment type="similarity">
    <text evidence="4 14">Belongs to the diacylglycerol acyltransferase family.</text>
</comment>
<dbReference type="EMBL" id="BTRK01000006">
    <property type="protein sequence ID" value="GMR58729.1"/>
    <property type="molecule type" value="Genomic_DNA"/>
</dbReference>
<evidence type="ECO:0000256" key="7">
    <source>
        <dbReference type="ARBA" id="ARBA00022692"/>
    </source>
</evidence>
<sequence length="342" mass="39217">DGFRMTRILGVKMAPWNTPLRRRLQTAGVLYHFWANSFTMLAVAMLFLFMLICGLAPLVILYSFWLWWDWDSPYHGGYASRYFLNLRIHKWFADYFPLKFHATSELPDDKNYLIVMHPHGVVGISSYHFMSNGTGLMDRFPKINFHVCTLVANFWAPLRREWLMLHGVINCSKQSLHNVLGDSRGGQAALLVVGGAAEALDAHPGKHILTLKTRKGFVKVALETGASLVPCFAFGENDLFLQASNKEGTILRWLQTLVKNFCGVSPIFFFGRGIFNYTFGFMPFRKPLNTVIGKPIPVEKTENPTQEKIDELHSLYIERLTELYEENKEKYDVDAENNLILR</sequence>
<dbReference type="GO" id="GO:0004144">
    <property type="term" value="F:diacylglycerol O-acyltransferase activity"/>
    <property type="evidence" value="ECO:0007669"/>
    <property type="project" value="TreeGrafter"/>
</dbReference>
<accession>A0AAN5D924</accession>
<dbReference type="GO" id="GO:0006071">
    <property type="term" value="P:glycerol metabolic process"/>
    <property type="evidence" value="ECO:0007669"/>
    <property type="project" value="UniProtKB-KW"/>
</dbReference>
<evidence type="ECO:0000256" key="10">
    <source>
        <dbReference type="ARBA" id="ARBA00022989"/>
    </source>
</evidence>
<comment type="pathway">
    <text evidence="2">Glycerolipid metabolism; triacylglycerol biosynthesis.</text>
</comment>
<name>A0AAN5D924_9BILA</name>
<keyword evidence="8" id="KW-0319">Glycerol metabolism</keyword>
<dbReference type="InterPro" id="IPR007130">
    <property type="entry name" value="DAGAT"/>
</dbReference>
<evidence type="ECO:0000256" key="8">
    <source>
        <dbReference type="ARBA" id="ARBA00022798"/>
    </source>
</evidence>
<feature type="transmembrane region" description="Helical" evidence="14">
    <location>
        <begin position="40"/>
        <end position="68"/>
    </location>
</feature>
<organism evidence="15 16">
    <name type="scientific">Pristionchus mayeri</name>
    <dbReference type="NCBI Taxonomy" id="1317129"/>
    <lineage>
        <taxon>Eukaryota</taxon>
        <taxon>Metazoa</taxon>
        <taxon>Ecdysozoa</taxon>
        <taxon>Nematoda</taxon>
        <taxon>Chromadorea</taxon>
        <taxon>Rhabditida</taxon>
        <taxon>Rhabditina</taxon>
        <taxon>Diplogasteromorpha</taxon>
        <taxon>Diplogasteroidea</taxon>
        <taxon>Neodiplogasteridae</taxon>
        <taxon>Pristionchus</taxon>
    </lineage>
</organism>
<evidence type="ECO:0000256" key="5">
    <source>
        <dbReference type="ARBA" id="ARBA00022516"/>
    </source>
</evidence>
<evidence type="ECO:0000256" key="4">
    <source>
        <dbReference type="ARBA" id="ARBA00005420"/>
    </source>
</evidence>
<reference evidence="16" key="1">
    <citation type="submission" date="2022-10" db="EMBL/GenBank/DDBJ databases">
        <title>Genome assembly of Pristionchus species.</title>
        <authorList>
            <person name="Yoshida K."/>
            <person name="Sommer R.J."/>
        </authorList>
    </citation>
    <scope>NUCLEOTIDE SEQUENCE [LARGE SCALE GENOMIC DNA]</scope>
    <source>
        <strain evidence="16">RS5460</strain>
    </source>
</reference>
<keyword evidence="6 14" id="KW-0808">Transferase</keyword>
<comment type="caution">
    <text evidence="14">Lacks conserved residue(s) required for the propagation of feature annotation.</text>
</comment>
<evidence type="ECO:0000256" key="6">
    <source>
        <dbReference type="ARBA" id="ARBA00022679"/>
    </source>
</evidence>
<evidence type="ECO:0000256" key="12">
    <source>
        <dbReference type="ARBA" id="ARBA00023136"/>
    </source>
</evidence>
<comment type="caution">
    <text evidence="15">The sequence shown here is derived from an EMBL/GenBank/DDBJ whole genome shotgun (WGS) entry which is preliminary data.</text>
</comment>
<evidence type="ECO:0000313" key="16">
    <source>
        <dbReference type="Proteomes" id="UP001328107"/>
    </source>
</evidence>
<dbReference type="GO" id="GO:0019432">
    <property type="term" value="P:triglyceride biosynthetic process"/>
    <property type="evidence" value="ECO:0007669"/>
    <property type="project" value="TreeGrafter"/>
</dbReference>
<keyword evidence="5" id="KW-0444">Lipid biosynthesis</keyword>
<dbReference type="GO" id="GO:0005789">
    <property type="term" value="C:endoplasmic reticulum membrane"/>
    <property type="evidence" value="ECO:0007669"/>
    <property type="project" value="UniProtKB-SubCell"/>
</dbReference>
<proteinExistence type="inferred from homology"/>
<dbReference type="AlphaFoldDB" id="A0AAN5D924"/>